<dbReference type="EMBL" id="GBRH01198303">
    <property type="protein sequence ID" value="JAD99592.1"/>
    <property type="molecule type" value="Transcribed_RNA"/>
</dbReference>
<name>A0A0A9EUC1_ARUDO</name>
<evidence type="ECO:0000313" key="1">
    <source>
        <dbReference type="EMBL" id="JAD99592.1"/>
    </source>
</evidence>
<proteinExistence type="predicted"/>
<reference evidence="1" key="1">
    <citation type="submission" date="2014-09" db="EMBL/GenBank/DDBJ databases">
        <authorList>
            <person name="Magalhaes I.L.F."/>
            <person name="Oliveira U."/>
            <person name="Santos F.R."/>
            <person name="Vidigal T.H.D.A."/>
            <person name="Brescovit A.D."/>
            <person name="Santos A.J."/>
        </authorList>
    </citation>
    <scope>NUCLEOTIDE SEQUENCE</scope>
    <source>
        <tissue evidence="1">Shoot tissue taken approximately 20 cm above the soil surface</tissue>
    </source>
</reference>
<reference evidence="1" key="2">
    <citation type="journal article" date="2015" name="Data Brief">
        <title>Shoot transcriptome of the giant reed, Arundo donax.</title>
        <authorList>
            <person name="Barrero R.A."/>
            <person name="Guerrero F.D."/>
            <person name="Moolhuijzen P."/>
            <person name="Goolsby J.A."/>
            <person name="Tidwell J."/>
            <person name="Bellgard S.E."/>
            <person name="Bellgard M.I."/>
        </authorList>
    </citation>
    <scope>NUCLEOTIDE SEQUENCE</scope>
    <source>
        <tissue evidence="1">Shoot tissue taken approximately 20 cm above the soil surface</tissue>
    </source>
</reference>
<protein>
    <submittedName>
        <fullName evidence="1">Uncharacterized protein</fullName>
    </submittedName>
</protein>
<sequence>MDPRLKPDCKITFKGRLNYSEMLTLGESRSSFLHMKLKARPG</sequence>
<accession>A0A0A9EUC1</accession>
<organism evidence="1">
    <name type="scientific">Arundo donax</name>
    <name type="common">Giant reed</name>
    <name type="synonym">Donax arundinaceus</name>
    <dbReference type="NCBI Taxonomy" id="35708"/>
    <lineage>
        <taxon>Eukaryota</taxon>
        <taxon>Viridiplantae</taxon>
        <taxon>Streptophyta</taxon>
        <taxon>Embryophyta</taxon>
        <taxon>Tracheophyta</taxon>
        <taxon>Spermatophyta</taxon>
        <taxon>Magnoliopsida</taxon>
        <taxon>Liliopsida</taxon>
        <taxon>Poales</taxon>
        <taxon>Poaceae</taxon>
        <taxon>PACMAD clade</taxon>
        <taxon>Arundinoideae</taxon>
        <taxon>Arundineae</taxon>
        <taxon>Arundo</taxon>
    </lineage>
</organism>
<dbReference type="AlphaFoldDB" id="A0A0A9EUC1"/>